<keyword evidence="2" id="KW-0067">ATP-binding</keyword>
<evidence type="ECO:0000256" key="1">
    <source>
        <dbReference type="ARBA" id="ARBA00022741"/>
    </source>
</evidence>
<dbReference type="OrthoDB" id="1700726at2759"/>
<dbReference type="Pfam" id="PF00501">
    <property type="entry name" value="AMP-binding"/>
    <property type="match status" value="1"/>
</dbReference>
<dbReference type="GO" id="GO:0016020">
    <property type="term" value="C:membrane"/>
    <property type="evidence" value="ECO:0007669"/>
    <property type="project" value="TreeGrafter"/>
</dbReference>
<dbReference type="EMBL" id="CAJVQA010006260">
    <property type="protein sequence ID" value="CAG8637286.1"/>
    <property type="molecule type" value="Genomic_DNA"/>
</dbReference>
<name>A0A9N9DEM8_9GLOM</name>
<protein>
    <submittedName>
        <fullName evidence="4">8362_t:CDS:1</fullName>
    </submittedName>
</protein>
<reference evidence="4" key="1">
    <citation type="submission" date="2021-06" db="EMBL/GenBank/DDBJ databases">
        <authorList>
            <person name="Kallberg Y."/>
            <person name="Tangrot J."/>
            <person name="Rosling A."/>
        </authorList>
    </citation>
    <scope>NUCLEOTIDE SEQUENCE</scope>
    <source>
        <strain evidence="4">FL966</strain>
    </source>
</reference>
<dbReference type="InterPro" id="IPR000873">
    <property type="entry name" value="AMP-dep_synth/lig_dom"/>
</dbReference>
<gene>
    <name evidence="4" type="ORF">CPELLU_LOCUS8683</name>
</gene>
<organism evidence="4 5">
    <name type="scientific">Cetraspora pellucida</name>
    <dbReference type="NCBI Taxonomy" id="1433469"/>
    <lineage>
        <taxon>Eukaryota</taxon>
        <taxon>Fungi</taxon>
        <taxon>Fungi incertae sedis</taxon>
        <taxon>Mucoromycota</taxon>
        <taxon>Glomeromycotina</taxon>
        <taxon>Glomeromycetes</taxon>
        <taxon>Diversisporales</taxon>
        <taxon>Gigasporaceae</taxon>
        <taxon>Cetraspora</taxon>
    </lineage>
</organism>
<sequence length="509" mass="57400">ASVYGLIVCPLYETLGPNALEYCLTHTETSIVIVSKSLIKRLLNLSKKLPFLKAIISLDSFENSAYKSLFLEASQKNIFLYEFTQIEKFGRQHFREHIPPQPDDLFIIMYTSGTTDVPKGVMISHGNFVATLCLPFDFPEVSPGSRSISYLPLVHMYGLKFEFSSIMRGMSIGYFSGDQNRLFEDVQVLQPISFPGVPRIFNKLYKSIKAVTVDATGEEGEIARQLYQKKLEHFKKTGELKYEEWDKFAEKKIGKILGANIKRLFSSSAPLSEDVTEFLRIALGVIFDRGYAQTESTGTGTRVLVGDLLTSHVGAPAPCIEIKLVDVPSLDYYSTDKPNPRGEICFRGATIMKGYFKDEKRTREVIDEEGWLHTGDVGEFDDRGCLKIITRVKHIFKLAQGEYIAPEKVENIYLKNLLISQIFIHGDEFQSFLVAIIIPNKINFIPWANEIVGDLDYETLAGNKVIINELLKHLNEHGKNNGLKGFEQVKAIHLDTVPFSVENGLLTQT</sequence>
<dbReference type="PANTHER" id="PTHR43272">
    <property type="entry name" value="LONG-CHAIN-FATTY-ACID--COA LIGASE"/>
    <property type="match status" value="1"/>
</dbReference>
<dbReference type="GO" id="GO:0004467">
    <property type="term" value="F:long-chain fatty acid-CoA ligase activity"/>
    <property type="evidence" value="ECO:0007669"/>
    <property type="project" value="TreeGrafter"/>
</dbReference>
<accession>A0A9N9DEM8</accession>
<evidence type="ECO:0000313" key="4">
    <source>
        <dbReference type="EMBL" id="CAG8637286.1"/>
    </source>
</evidence>
<evidence type="ECO:0000313" key="5">
    <source>
        <dbReference type="Proteomes" id="UP000789759"/>
    </source>
</evidence>
<dbReference type="PANTHER" id="PTHR43272:SF33">
    <property type="entry name" value="AMP-BINDING DOMAIN-CONTAINING PROTEIN-RELATED"/>
    <property type="match status" value="1"/>
</dbReference>
<proteinExistence type="predicted"/>
<dbReference type="GO" id="GO:0005783">
    <property type="term" value="C:endoplasmic reticulum"/>
    <property type="evidence" value="ECO:0007669"/>
    <property type="project" value="TreeGrafter"/>
</dbReference>
<dbReference type="AlphaFoldDB" id="A0A9N9DEM8"/>
<evidence type="ECO:0000259" key="3">
    <source>
        <dbReference type="Pfam" id="PF00501"/>
    </source>
</evidence>
<dbReference type="GO" id="GO:0005524">
    <property type="term" value="F:ATP binding"/>
    <property type="evidence" value="ECO:0007669"/>
    <property type="project" value="UniProtKB-KW"/>
</dbReference>
<evidence type="ECO:0000256" key="2">
    <source>
        <dbReference type="ARBA" id="ARBA00022840"/>
    </source>
</evidence>
<dbReference type="InterPro" id="IPR042099">
    <property type="entry name" value="ANL_N_sf"/>
</dbReference>
<feature type="non-terminal residue" evidence="4">
    <location>
        <position position="1"/>
    </location>
</feature>
<feature type="domain" description="AMP-dependent synthetase/ligase" evidence="3">
    <location>
        <begin position="4"/>
        <end position="356"/>
    </location>
</feature>
<dbReference type="Gene3D" id="3.40.50.12780">
    <property type="entry name" value="N-terminal domain of ligase-like"/>
    <property type="match status" value="1"/>
</dbReference>
<keyword evidence="1" id="KW-0547">Nucleotide-binding</keyword>
<keyword evidence="5" id="KW-1185">Reference proteome</keyword>
<comment type="caution">
    <text evidence="4">The sequence shown here is derived from an EMBL/GenBank/DDBJ whole genome shotgun (WGS) entry which is preliminary data.</text>
</comment>
<dbReference type="Proteomes" id="UP000789759">
    <property type="component" value="Unassembled WGS sequence"/>
</dbReference>
<dbReference type="SUPFAM" id="SSF56801">
    <property type="entry name" value="Acetyl-CoA synthetase-like"/>
    <property type="match status" value="1"/>
</dbReference>